<dbReference type="EMBL" id="CP022388">
    <property type="protein sequence ID" value="ATA91998.1"/>
    <property type="molecule type" value="Genomic_DNA"/>
</dbReference>
<reference evidence="2" key="1">
    <citation type="submission" date="2017-06" db="EMBL/GenBank/DDBJ databases">
        <title>Capnocytophaga spp. assemblies.</title>
        <authorList>
            <person name="Gulvik C.A."/>
        </authorList>
    </citation>
    <scope>NUCLEOTIDE SEQUENCE [LARGE SCALE GENOMIC DNA]</scope>
    <source>
        <strain evidence="2">H5594</strain>
    </source>
</reference>
<dbReference type="Proteomes" id="UP000243136">
    <property type="component" value="Chromosome"/>
</dbReference>
<name>A0A250G6P3_9FLAO</name>
<gene>
    <name evidence="1" type="ORF">CGC56_07380</name>
</gene>
<accession>A0A250G6P3</accession>
<sequence>MAKIKFDVMKKSLKIIFVLLGAFLLKSCLLDDNVTDFGKGPIVVEFAKKETSQNFLKDDSGKIYDYKIQVQYFGGNNEPLKEPVKLTVEVSDLSTAKEGVEFSIPNKEVVIPAGSSVGEFMVKVNSAQLDSENPKKMVLQIVNSSQTVSNNKKTTGVVLQAICPSDLAGDYVYLNGNEREVTIKSTGEGTYSVSADNAFRGKYSFEIIDVCGKLKVTGGFLKDNHGIALSGHGNVDETTGNITIHYTADGYFENREMILKKK</sequence>
<protein>
    <submittedName>
        <fullName evidence="1">Uncharacterized protein</fullName>
    </submittedName>
</protein>
<dbReference type="AlphaFoldDB" id="A0A250G6P3"/>
<organism evidence="1 2">
    <name type="scientific">Capnocytophaga canimorsus</name>
    <dbReference type="NCBI Taxonomy" id="28188"/>
    <lineage>
        <taxon>Bacteria</taxon>
        <taxon>Pseudomonadati</taxon>
        <taxon>Bacteroidota</taxon>
        <taxon>Flavobacteriia</taxon>
        <taxon>Flavobacteriales</taxon>
        <taxon>Flavobacteriaceae</taxon>
        <taxon>Capnocytophaga</taxon>
    </lineage>
</organism>
<evidence type="ECO:0000313" key="1">
    <source>
        <dbReference type="EMBL" id="ATA91998.1"/>
    </source>
</evidence>
<proteinExistence type="predicted"/>
<evidence type="ECO:0000313" key="2">
    <source>
        <dbReference type="Proteomes" id="UP000243136"/>
    </source>
</evidence>